<name>A0ABC8R1I4_9AQUA</name>
<evidence type="ECO:0000313" key="2">
    <source>
        <dbReference type="Proteomes" id="UP001642360"/>
    </source>
</evidence>
<dbReference type="InterPro" id="IPR023214">
    <property type="entry name" value="HAD_sf"/>
</dbReference>
<organism evidence="1 2">
    <name type="scientific">Ilex paraguariensis</name>
    <name type="common">yerba mate</name>
    <dbReference type="NCBI Taxonomy" id="185542"/>
    <lineage>
        <taxon>Eukaryota</taxon>
        <taxon>Viridiplantae</taxon>
        <taxon>Streptophyta</taxon>
        <taxon>Embryophyta</taxon>
        <taxon>Tracheophyta</taxon>
        <taxon>Spermatophyta</taxon>
        <taxon>Magnoliopsida</taxon>
        <taxon>eudicotyledons</taxon>
        <taxon>Gunneridae</taxon>
        <taxon>Pentapetalae</taxon>
        <taxon>asterids</taxon>
        <taxon>campanulids</taxon>
        <taxon>Aquifoliales</taxon>
        <taxon>Aquifoliaceae</taxon>
        <taxon>Ilex</taxon>
    </lineage>
</organism>
<proteinExistence type="predicted"/>
<dbReference type="EMBL" id="CAUOFW020000921">
    <property type="protein sequence ID" value="CAK9138844.1"/>
    <property type="molecule type" value="Genomic_DNA"/>
</dbReference>
<dbReference type="AlphaFoldDB" id="A0ABC8R1I4"/>
<evidence type="ECO:0000313" key="1">
    <source>
        <dbReference type="EMBL" id="CAK9138844.1"/>
    </source>
</evidence>
<reference evidence="1 2" key="1">
    <citation type="submission" date="2024-02" db="EMBL/GenBank/DDBJ databases">
        <authorList>
            <person name="Vignale AGUSTIN F."/>
            <person name="Sosa J E."/>
            <person name="Modenutti C."/>
        </authorList>
    </citation>
    <scope>NUCLEOTIDE SEQUENCE [LARGE SCALE GENOMIC DNA]</scope>
</reference>
<accession>A0ABC8R1I4</accession>
<dbReference type="Gene3D" id="3.40.50.1000">
    <property type="entry name" value="HAD superfamily/HAD-like"/>
    <property type="match status" value="1"/>
</dbReference>
<sequence>MHKLNTPFACRKGKYFIEELLFVLADMFSKALERKFIITQRNDNIENSLDSFRKAFDVVYVNDANMWGVVKLAYELCSTGSN</sequence>
<dbReference type="Proteomes" id="UP001642360">
    <property type="component" value="Unassembled WGS sequence"/>
</dbReference>
<gene>
    <name evidence="1" type="ORF">ILEXP_LOCUS6197</name>
</gene>
<dbReference type="Pfam" id="PF05822">
    <property type="entry name" value="UMPH-1"/>
    <property type="match status" value="1"/>
</dbReference>
<dbReference type="InterPro" id="IPR006434">
    <property type="entry name" value="Pyrimidine_nucleotidase_eu"/>
</dbReference>
<comment type="caution">
    <text evidence="1">The sequence shown here is derived from an EMBL/GenBank/DDBJ whole genome shotgun (WGS) entry which is preliminary data.</text>
</comment>
<keyword evidence="2" id="KW-1185">Reference proteome</keyword>
<protein>
    <submittedName>
        <fullName evidence="1">Uncharacterized protein</fullName>
    </submittedName>
</protein>